<accession>A0A2S9YRX2</accession>
<protein>
    <recommendedName>
        <fullName evidence="1">PIN domain-containing protein</fullName>
    </recommendedName>
</protein>
<reference evidence="2 3" key="1">
    <citation type="submission" date="2018-03" db="EMBL/GenBank/DDBJ databases">
        <title>Draft Genome Sequences of the Obligatory Marine Myxobacteria Enhygromyxa salina SWB007.</title>
        <authorList>
            <person name="Poehlein A."/>
            <person name="Moghaddam J.A."/>
            <person name="Harms H."/>
            <person name="Alanjari M."/>
            <person name="Koenig G.M."/>
            <person name="Daniel R."/>
            <person name="Schaeberle T.F."/>
        </authorList>
    </citation>
    <scope>NUCLEOTIDE SEQUENCE [LARGE SCALE GENOMIC DNA]</scope>
    <source>
        <strain evidence="2 3">SWB007</strain>
    </source>
</reference>
<proteinExistence type="predicted"/>
<comment type="caution">
    <text evidence="2">The sequence shown here is derived from an EMBL/GenBank/DDBJ whole genome shotgun (WGS) entry which is preliminary data.</text>
</comment>
<dbReference type="InterPro" id="IPR002716">
    <property type="entry name" value="PIN_dom"/>
</dbReference>
<evidence type="ECO:0000259" key="1">
    <source>
        <dbReference type="Pfam" id="PF01850"/>
    </source>
</evidence>
<dbReference type="InterPro" id="IPR029060">
    <property type="entry name" value="PIN-like_dom_sf"/>
</dbReference>
<dbReference type="OrthoDB" id="9851532at2"/>
<feature type="domain" description="PIN" evidence="1">
    <location>
        <begin position="14"/>
        <end position="139"/>
    </location>
</feature>
<evidence type="ECO:0000313" key="3">
    <source>
        <dbReference type="Proteomes" id="UP000238823"/>
    </source>
</evidence>
<evidence type="ECO:0000313" key="2">
    <source>
        <dbReference type="EMBL" id="PRQ07838.1"/>
    </source>
</evidence>
<dbReference type="Proteomes" id="UP000238823">
    <property type="component" value="Unassembled WGS sequence"/>
</dbReference>
<dbReference type="SUPFAM" id="SSF88723">
    <property type="entry name" value="PIN domain-like"/>
    <property type="match status" value="1"/>
</dbReference>
<dbReference type="Pfam" id="PF01850">
    <property type="entry name" value="PIN"/>
    <property type="match status" value="1"/>
</dbReference>
<name>A0A2S9YRX2_9BACT</name>
<dbReference type="RefSeq" id="WP_106089535.1">
    <property type="nucleotide sequence ID" value="NZ_PVNL01000049.1"/>
</dbReference>
<dbReference type="CDD" id="cd09854">
    <property type="entry name" value="PIN_VapC-like"/>
    <property type="match status" value="1"/>
</dbReference>
<organism evidence="2 3">
    <name type="scientific">Enhygromyxa salina</name>
    <dbReference type="NCBI Taxonomy" id="215803"/>
    <lineage>
        <taxon>Bacteria</taxon>
        <taxon>Pseudomonadati</taxon>
        <taxon>Myxococcota</taxon>
        <taxon>Polyangia</taxon>
        <taxon>Nannocystales</taxon>
        <taxon>Nannocystaceae</taxon>
        <taxon>Enhygromyxa</taxon>
    </lineage>
</organism>
<dbReference type="AlphaFoldDB" id="A0A2S9YRX2"/>
<sequence length="167" mass="18525">MVDIDPESLPARCLVDTGVLIRSLGQFEDEHTQVCRAFFEQMIVKGQRMLVAAPSIAEMLRGQPQPLPRTKSLIPVAFDSRAAEVLGLEIPVAVLRSESSITGHSRTYLKYDAMIVACAKRWGATCIVALDGDHRVLAKYVEMPVRHPREFLCKQIAISFDGETQGE</sequence>
<dbReference type="EMBL" id="PVNL01000049">
    <property type="protein sequence ID" value="PRQ07838.1"/>
    <property type="molecule type" value="Genomic_DNA"/>
</dbReference>
<gene>
    <name evidence="2" type="ORF">ENSA7_25110</name>
</gene>